<dbReference type="Proteomes" id="UP001054945">
    <property type="component" value="Unassembled WGS sequence"/>
</dbReference>
<protein>
    <submittedName>
        <fullName evidence="1">Uncharacterized protein</fullName>
    </submittedName>
</protein>
<organism evidence="1 2">
    <name type="scientific">Caerostris extrusa</name>
    <name type="common">Bark spider</name>
    <name type="synonym">Caerostris bankana</name>
    <dbReference type="NCBI Taxonomy" id="172846"/>
    <lineage>
        <taxon>Eukaryota</taxon>
        <taxon>Metazoa</taxon>
        <taxon>Ecdysozoa</taxon>
        <taxon>Arthropoda</taxon>
        <taxon>Chelicerata</taxon>
        <taxon>Arachnida</taxon>
        <taxon>Araneae</taxon>
        <taxon>Araneomorphae</taxon>
        <taxon>Entelegynae</taxon>
        <taxon>Araneoidea</taxon>
        <taxon>Araneidae</taxon>
        <taxon>Caerostris</taxon>
    </lineage>
</organism>
<keyword evidence="2" id="KW-1185">Reference proteome</keyword>
<sequence>MRCCCYSPLLQRRISLDTANDEIKKACHPHLGQVDKTFQYTEVQFEFRISPNPTARAPTTEVHNTKFDSRVPLTLRFLPKTQWNHFNEASKGRVIAGHVTVIYGGKSNRLFSQSPWQRTDIGQPQQQLFTVNMEL</sequence>
<evidence type="ECO:0000313" key="2">
    <source>
        <dbReference type="Proteomes" id="UP001054945"/>
    </source>
</evidence>
<dbReference type="AlphaFoldDB" id="A0AAV4MA02"/>
<evidence type="ECO:0000313" key="1">
    <source>
        <dbReference type="EMBL" id="GIX68972.1"/>
    </source>
</evidence>
<gene>
    <name evidence="1" type="ORF">CEXT_16331</name>
</gene>
<comment type="caution">
    <text evidence="1">The sequence shown here is derived from an EMBL/GenBank/DDBJ whole genome shotgun (WGS) entry which is preliminary data.</text>
</comment>
<name>A0AAV4MA02_CAEEX</name>
<dbReference type="EMBL" id="BPLR01002012">
    <property type="protein sequence ID" value="GIX68972.1"/>
    <property type="molecule type" value="Genomic_DNA"/>
</dbReference>
<proteinExistence type="predicted"/>
<reference evidence="1 2" key="1">
    <citation type="submission" date="2021-06" db="EMBL/GenBank/DDBJ databases">
        <title>Caerostris extrusa draft genome.</title>
        <authorList>
            <person name="Kono N."/>
            <person name="Arakawa K."/>
        </authorList>
    </citation>
    <scope>NUCLEOTIDE SEQUENCE [LARGE SCALE GENOMIC DNA]</scope>
</reference>
<accession>A0AAV4MA02</accession>